<organism evidence="1">
    <name type="scientific">bioreactor metagenome</name>
    <dbReference type="NCBI Taxonomy" id="1076179"/>
    <lineage>
        <taxon>unclassified sequences</taxon>
        <taxon>metagenomes</taxon>
        <taxon>ecological metagenomes</taxon>
    </lineage>
</organism>
<sequence>MSGDGLLPPGAAVGGTRVGLGNGIRNSFVGSDGKIKSRRAVAERSARQGRCEDQRTALKRFVLLIEQACGCGVDFDFGGINAVAGFRVAVFAGVVQADRGAEIHRSHISGVIGLDRDGVGTCFTVIFDGEGIADFHHIPVGLDGQAADRNRDGADCCDVIPAAGGAAARPAQGQCQGETVFRQGKGVPALKQ</sequence>
<gene>
    <name evidence="1" type="ORF">SDC9_142147</name>
</gene>
<name>A0A645E0V4_9ZZZZ</name>
<reference evidence="1" key="1">
    <citation type="submission" date="2019-08" db="EMBL/GenBank/DDBJ databases">
        <authorList>
            <person name="Kucharzyk K."/>
            <person name="Murdoch R.W."/>
            <person name="Higgins S."/>
            <person name="Loffler F."/>
        </authorList>
    </citation>
    <scope>NUCLEOTIDE SEQUENCE</scope>
</reference>
<proteinExistence type="predicted"/>
<evidence type="ECO:0000313" key="1">
    <source>
        <dbReference type="EMBL" id="MPM94998.1"/>
    </source>
</evidence>
<dbReference type="AlphaFoldDB" id="A0A645E0V4"/>
<accession>A0A645E0V4</accession>
<protein>
    <submittedName>
        <fullName evidence="1">Uncharacterized protein</fullName>
    </submittedName>
</protein>
<comment type="caution">
    <text evidence="1">The sequence shown here is derived from an EMBL/GenBank/DDBJ whole genome shotgun (WGS) entry which is preliminary data.</text>
</comment>
<dbReference type="EMBL" id="VSSQ01041541">
    <property type="protein sequence ID" value="MPM94998.1"/>
    <property type="molecule type" value="Genomic_DNA"/>
</dbReference>